<evidence type="ECO:0000256" key="8">
    <source>
        <dbReference type="ARBA" id="ARBA00039074"/>
    </source>
</evidence>
<dbReference type="InterPro" id="IPR016181">
    <property type="entry name" value="Acyl_CoA_acyltransferase"/>
</dbReference>
<dbReference type="Gene3D" id="3.40.630.30">
    <property type="match status" value="1"/>
</dbReference>
<reference evidence="12 13" key="1">
    <citation type="submission" date="2019-08" db="EMBL/GenBank/DDBJ databases">
        <title>Bacillus genomes from the desert of Cuatro Cienegas, Coahuila.</title>
        <authorList>
            <person name="Olmedo-Alvarez G."/>
        </authorList>
    </citation>
    <scope>NUCLEOTIDE SEQUENCE [LARGE SCALE GENOMIC DNA]</scope>
    <source>
        <strain evidence="12 13">CH88_3T</strain>
    </source>
</reference>
<comment type="similarity">
    <text evidence="2">Belongs to the FemABX family.</text>
</comment>
<dbReference type="GO" id="GO:0009252">
    <property type="term" value="P:peptidoglycan biosynthetic process"/>
    <property type="evidence" value="ECO:0007669"/>
    <property type="project" value="UniProtKB-KW"/>
</dbReference>
<evidence type="ECO:0000313" key="12">
    <source>
        <dbReference type="EMBL" id="TYS59863.1"/>
    </source>
</evidence>
<comment type="subcellular location">
    <subcellularLocation>
        <location evidence="1">Cytoplasm</location>
    </subcellularLocation>
</comment>
<evidence type="ECO:0000256" key="5">
    <source>
        <dbReference type="ARBA" id="ARBA00022984"/>
    </source>
</evidence>
<dbReference type="InterPro" id="IPR050644">
    <property type="entry name" value="PG_Glycine_Bridge_Synth"/>
</dbReference>
<comment type="caution">
    <text evidence="12">The sequence shown here is derived from an EMBL/GenBank/DDBJ whole genome shotgun (WGS) entry which is preliminary data.</text>
</comment>
<dbReference type="GO" id="GO:0071555">
    <property type="term" value="P:cell wall organization"/>
    <property type="evidence" value="ECO:0007669"/>
    <property type="project" value="UniProtKB-KW"/>
</dbReference>
<dbReference type="Pfam" id="PF02388">
    <property type="entry name" value="FemAB"/>
    <property type="match status" value="1"/>
</dbReference>
<evidence type="ECO:0000256" key="1">
    <source>
        <dbReference type="ARBA" id="ARBA00004496"/>
    </source>
</evidence>
<dbReference type="GO" id="GO:0005737">
    <property type="term" value="C:cytoplasm"/>
    <property type="evidence" value="ECO:0007669"/>
    <property type="project" value="UniProtKB-SubCell"/>
</dbReference>
<evidence type="ECO:0000256" key="9">
    <source>
        <dbReference type="ARBA" id="ARBA00040679"/>
    </source>
</evidence>
<keyword evidence="5" id="KW-0573">Peptidoglycan synthesis</keyword>
<keyword evidence="3" id="KW-0808">Transferase</keyword>
<keyword evidence="4" id="KW-0133">Cell shape</keyword>
<dbReference type="PANTHER" id="PTHR36174">
    <property type="entry name" value="LIPID II:GLYCINE GLYCYLTRANSFERASE"/>
    <property type="match status" value="1"/>
</dbReference>
<dbReference type="PANTHER" id="PTHR36174:SF1">
    <property type="entry name" value="LIPID II:GLYCINE GLYCYLTRANSFERASE"/>
    <property type="match status" value="1"/>
</dbReference>
<organism evidence="12 13">
    <name type="scientific">Sutcliffiella horikoshii</name>
    <dbReference type="NCBI Taxonomy" id="79883"/>
    <lineage>
        <taxon>Bacteria</taxon>
        <taxon>Bacillati</taxon>
        <taxon>Bacillota</taxon>
        <taxon>Bacilli</taxon>
        <taxon>Bacillales</taxon>
        <taxon>Bacillaceae</taxon>
        <taxon>Sutcliffiella</taxon>
    </lineage>
</organism>
<dbReference type="EMBL" id="VTEU01000002">
    <property type="protein sequence ID" value="TYS59863.1"/>
    <property type="molecule type" value="Genomic_DNA"/>
</dbReference>
<evidence type="ECO:0000256" key="10">
    <source>
        <dbReference type="ARBA" id="ARBA00042933"/>
    </source>
</evidence>
<evidence type="ECO:0000256" key="3">
    <source>
        <dbReference type="ARBA" id="ARBA00022679"/>
    </source>
</evidence>
<dbReference type="AlphaFoldDB" id="A0AA94WP82"/>
<name>A0AA94WP82_9BACI</name>
<evidence type="ECO:0000256" key="11">
    <source>
        <dbReference type="ARBA" id="ARBA00048654"/>
    </source>
</evidence>
<evidence type="ECO:0000256" key="7">
    <source>
        <dbReference type="ARBA" id="ARBA00023316"/>
    </source>
</evidence>
<gene>
    <name evidence="12" type="ORF">FZC74_06825</name>
</gene>
<dbReference type="PROSITE" id="PS51191">
    <property type="entry name" value="FEMABX"/>
    <property type="match status" value="1"/>
</dbReference>
<dbReference type="RefSeq" id="WP_148965344.1">
    <property type="nucleotide sequence ID" value="NZ_VTEU01000002.1"/>
</dbReference>
<dbReference type="InterPro" id="IPR003447">
    <property type="entry name" value="FEMABX"/>
</dbReference>
<comment type="catalytic activity">
    <reaction evidence="11">
        <text>beta-D-GlcNAc-(1-&gt;4)-Mur2Ac(oyl-L-Ala-D-isoglutaminyl-L-Lys-D-Ala-D-Ala)-di-trans,octa-cis-undecaprenyl diphosphate + glycyl-tRNA(Gly) = beta-D-GlcNAc-(1-&gt;4)-Mur2Ac(oyl-L-Ala-D-isoglutaminyl-L-Lys-(N(6)-Gly)-D-Ala-D-Ala)-di-trans,octa-cis-undecaprenyl diphosphate + tRNA(Gly) + H(+)</text>
        <dbReference type="Rhea" id="RHEA:30435"/>
        <dbReference type="Rhea" id="RHEA-COMP:9664"/>
        <dbReference type="Rhea" id="RHEA-COMP:9683"/>
        <dbReference type="ChEBI" id="CHEBI:15378"/>
        <dbReference type="ChEBI" id="CHEBI:62233"/>
        <dbReference type="ChEBI" id="CHEBI:62234"/>
        <dbReference type="ChEBI" id="CHEBI:78442"/>
        <dbReference type="ChEBI" id="CHEBI:78522"/>
        <dbReference type="EC" id="2.3.2.16"/>
    </reaction>
</comment>
<evidence type="ECO:0000256" key="6">
    <source>
        <dbReference type="ARBA" id="ARBA00023315"/>
    </source>
</evidence>
<keyword evidence="6" id="KW-0012">Acyltransferase</keyword>
<dbReference type="SUPFAM" id="SSF55729">
    <property type="entry name" value="Acyl-CoA N-acyltransferases (Nat)"/>
    <property type="match status" value="1"/>
</dbReference>
<sequence>MSSLTVNKEQDIYFNDNYGKLYENVENGKVKIFHYKCDLGEVENQFIIRKIPRRNVEEAYYDIATPYGYGGPIILDCDNDKKGELISLYSTAFSDYCKENNIVSEFVRFHPLINNVNDFKEVYDIACIRKTLGTNLKDYENPVQSEFSKSCRKNIRKALNNGVSFEIIEKPADLGEFKQIYYSTMDRNNASGYYYFNDEYFENILTHFRDNIIIVKAIYNEKTIAQGLYFVHKKYIHIHLSGTFSEFLYLSPAYILRYAVTIWGKENGYEMIHHGGGRSNAENDGLFKFKKGFAKNTEFDFFIGKKIWNEKIYNELCKEIGVNNDAQFFPAYRDIVGEK</sequence>
<evidence type="ECO:0000256" key="4">
    <source>
        <dbReference type="ARBA" id="ARBA00022960"/>
    </source>
</evidence>
<dbReference type="Proteomes" id="UP000323393">
    <property type="component" value="Unassembled WGS sequence"/>
</dbReference>
<evidence type="ECO:0000313" key="13">
    <source>
        <dbReference type="Proteomes" id="UP000323393"/>
    </source>
</evidence>
<evidence type="ECO:0000256" key="2">
    <source>
        <dbReference type="ARBA" id="ARBA00009943"/>
    </source>
</evidence>
<proteinExistence type="inferred from homology"/>
<keyword evidence="7" id="KW-0961">Cell wall biogenesis/degradation</keyword>
<dbReference type="GO" id="GO:0016755">
    <property type="term" value="F:aminoacyltransferase activity"/>
    <property type="evidence" value="ECO:0007669"/>
    <property type="project" value="InterPro"/>
</dbReference>
<dbReference type="GO" id="GO:0008360">
    <property type="term" value="P:regulation of cell shape"/>
    <property type="evidence" value="ECO:0007669"/>
    <property type="project" value="UniProtKB-KW"/>
</dbReference>
<accession>A0AA94WP82</accession>
<protein>
    <recommendedName>
        <fullName evidence="9">Lipid II:glycine glycyltransferase</fullName>
        <ecNumber evidence="8">2.3.2.16</ecNumber>
    </recommendedName>
    <alternativeName>
        <fullName evidence="10">Factor essential for expression of methicillin resistance X</fullName>
    </alternativeName>
</protein>
<dbReference type="EC" id="2.3.2.16" evidence="8"/>